<dbReference type="GO" id="GO:0006139">
    <property type="term" value="P:nucleobase-containing compound metabolic process"/>
    <property type="evidence" value="ECO:0007669"/>
    <property type="project" value="InterPro"/>
</dbReference>
<sequence>MNLITIISKELNLNEKQVETVLSLLNEGATIPFIARYRKEITGGLDENQIKDIETYHAKQKTLEERREAVLRLIEEKGMLTDKIKEQILKAKTLKDVEDIYLPFKEKKKTKATEAIAKGLEPLAKMILAAQQQMDVERRAQEFINDKVLTTEEAIQGAQFIIAEYASDRTYFRKWVRSFIWQNAKLKTKLKKSAEDEKEVYKTYYEFEKDLRWIANYQVLAINRAEKAKVISVSFDYAQKQVTDFLIKNMNRYNNDSTLPYIEAAVKDGFKRLIKPSIEREIRSDLTEKAGAGAIDIFATNLEQLLLTPAIKGKTVLGIDPGFRTGCKTAVIDQTGAPKTIGVIYVFKERDAYATLDDTFKNFNIDVIVIGNGTASRETMELIANYQKSRGMKIPFTIISEAGASVYSASKIAQKEFPKLQVEQRSAISIARRYQDALNELVKIEPKAIGVGQYQHDVNQKQLDAQLGFVVEKIVNRVGVDINTASAEVLRYISGLSAKVANNIIDHRVENGVFKDRKEIKKVKGLGAKTYEQAIGFLRIVDGVNQLDSTSIHPESYKIAKAIMKDNKISLDEIGKANELQKLDVQELATKYESDKYTIEDIVAGISSPQRDIRDSYDAPMLKTEILSIDNMAVGQVMEGRVQNITEFGAFVDLGIKTAGLIHKSNMGKGFVSNPMDVVSVGQIVEVEIISLEKERKRIGLKLLTK</sequence>
<dbReference type="SMART" id="SM00732">
    <property type="entry name" value="YqgFc"/>
    <property type="match status" value="1"/>
</dbReference>
<dbReference type="InterPro" id="IPR006641">
    <property type="entry name" value="YqgF/RNaseH-like_dom"/>
</dbReference>
<dbReference type="Pfam" id="PF22706">
    <property type="entry name" value="Tex_central_region"/>
    <property type="match status" value="1"/>
</dbReference>
<dbReference type="GO" id="GO:0006412">
    <property type="term" value="P:translation"/>
    <property type="evidence" value="ECO:0007669"/>
    <property type="project" value="TreeGrafter"/>
</dbReference>
<gene>
    <name evidence="2" type="ORF">C4B25_01970</name>
</gene>
<dbReference type="Gene3D" id="2.40.50.140">
    <property type="entry name" value="Nucleic acid-binding proteins"/>
    <property type="match status" value="1"/>
</dbReference>
<dbReference type="InterPro" id="IPR023323">
    <property type="entry name" value="Tex-like_dom_sf"/>
</dbReference>
<evidence type="ECO:0000313" key="3">
    <source>
        <dbReference type="Proteomes" id="UP000291072"/>
    </source>
</evidence>
<dbReference type="InterPro" id="IPR018974">
    <property type="entry name" value="Tex-like_N"/>
</dbReference>
<dbReference type="FunFam" id="1.10.150.310:FF:000001">
    <property type="entry name" value="RNA-binding transcriptional accessory protein"/>
    <property type="match status" value="1"/>
</dbReference>
<dbReference type="InterPro" id="IPR044146">
    <property type="entry name" value="S1_Tex"/>
</dbReference>
<name>A0A4R0XTZ4_9MOLU</name>
<dbReference type="InterPro" id="IPR037027">
    <property type="entry name" value="YqgF/RNaseH-like_dom_sf"/>
</dbReference>
<dbReference type="FunFam" id="1.10.10.650:FF:000001">
    <property type="entry name" value="S1 RNA-binding domain 1"/>
    <property type="match status" value="1"/>
</dbReference>
<evidence type="ECO:0000313" key="2">
    <source>
        <dbReference type="EMBL" id="TCG11257.1"/>
    </source>
</evidence>
<dbReference type="InterPro" id="IPR012340">
    <property type="entry name" value="NA-bd_OB-fold"/>
</dbReference>
<dbReference type="Pfam" id="PF17674">
    <property type="entry name" value="HHH_9"/>
    <property type="match status" value="1"/>
</dbReference>
<proteinExistence type="predicted"/>
<dbReference type="PANTHER" id="PTHR10724">
    <property type="entry name" value="30S RIBOSOMAL PROTEIN S1"/>
    <property type="match status" value="1"/>
</dbReference>
<dbReference type="InterPro" id="IPR032639">
    <property type="entry name" value="Tex_YqgF"/>
</dbReference>
<dbReference type="GO" id="GO:0005737">
    <property type="term" value="C:cytoplasm"/>
    <property type="evidence" value="ECO:0007669"/>
    <property type="project" value="UniProtKB-ARBA"/>
</dbReference>
<dbReference type="Gene3D" id="1.10.150.310">
    <property type="entry name" value="Tex RuvX-like domain-like"/>
    <property type="match status" value="1"/>
</dbReference>
<dbReference type="CDD" id="cd05685">
    <property type="entry name" value="S1_Tex"/>
    <property type="match status" value="1"/>
</dbReference>
<dbReference type="Pfam" id="PF00575">
    <property type="entry name" value="S1"/>
    <property type="match status" value="1"/>
</dbReference>
<feature type="domain" description="S1 motif" evidence="1">
    <location>
        <begin position="635"/>
        <end position="704"/>
    </location>
</feature>
<organism evidence="2 3">
    <name type="scientific">Mycoplasma todarodis</name>
    <dbReference type="NCBI Taxonomy" id="1937191"/>
    <lineage>
        <taxon>Bacteria</taxon>
        <taxon>Bacillati</taxon>
        <taxon>Mycoplasmatota</taxon>
        <taxon>Mollicutes</taxon>
        <taxon>Mycoplasmataceae</taxon>
        <taxon>Mycoplasma</taxon>
    </lineage>
</organism>
<dbReference type="InterPro" id="IPR050437">
    <property type="entry name" value="Ribos_protein_bS1-like"/>
</dbReference>
<dbReference type="InterPro" id="IPR055179">
    <property type="entry name" value="Tex-like_central_region"/>
</dbReference>
<dbReference type="Gene3D" id="3.30.420.140">
    <property type="entry name" value="YqgF/RNase H-like domain"/>
    <property type="match status" value="1"/>
</dbReference>
<dbReference type="Gene3D" id="1.10.3500.10">
    <property type="entry name" value="Tex N-terminal region-like"/>
    <property type="match status" value="1"/>
</dbReference>
<dbReference type="SUPFAM" id="SSF50249">
    <property type="entry name" value="Nucleic acid-binding proteins"/>
    <property type="match status" value="1"/>
</dbReference>
<dbReference type="OrthoDB" id="9804714at2"/>
<dbReference type="FunFam" id="3.30.420.140:FF:000001">
    <property type="entry name" value="RNA-binding transcriptional accessory protein"/>
    <property type="match status" value="1"/>
</dbReference>
<accession>A0A4R0XTZ4</accession>
<dbReference type="PANTHER" id="PTHR10724:SF10">
    <property type="entry name" value="S1 RNA-BINDING DOMAIN-CONTAINING PROTEIN 1"/>
    <property type="match status" value="1"/>
</dbReference>
<dbReference type="RefSeq" id="WP_131613385.1">
    <property type="nucleotide sequence ID" value="NZ_PSZP01000010.1"/>
</dbReference>
<dbReference type="GO" id="GO:0003729">
    <property type="term" value="F:mRNA binding"/>
    <property type="evidence" value="ECO:0007669"/>
    <property type="project" value="TreeGrafter"/>
</dbReference>
<dbReference type="InterPro" id="IPR010994">
    <property type="entry name" value="RuvA_2-like"/>
</dbReference>
<dbReference type="InterPro" id="IPR012337">
    <property type="entry name" value="RNaseH-like_sf"/>
</dbReference>
<dbReference type="PROSITE" id="PS50126">
    <property type="entry name" value="S1"/>
    <property type="match status" value="1"/>
</dbReference>
<dbReference type="SUPFAM" id="SSF158832">
    <property type="entry name" value="Tex N-terminal region-like"/>
    <property type="match status" value="1"/>
</dbReference>
<dbReference type="InterPro" id="IPR023319">
    <property type="entry name" value="Tex-like_HTH_dom_sf"/>
</dbReference>
<dbReference type="Gene3D" id="1.10.10.650">
    <property type="entry name" value="RuvA domain 2-like"/>
    <property type="match status" value="1"/>
</dbReference>
<reference evidence="2 3" key="1">
    <citation type="submission" date="2018-02" db="EMBL/GenBank/DDBJ databases">
        <title>Mycoplasma marinum and Mycoplasma todarodis sp. nov., moderately halophilic and psychrotolerant mycoplasmas isolated from cephalopods.</title>
        <authorList>
            <person name="Viver T."/>
        </authorList>
    </citation>
    <scope>NUCLEOTIDE SEQUENCE [LARGE SCALE GENOMIC DNA]</scope>
    <source>
        <strain evidence="2 3">5H</strain>
    </source>
</reference>
<dbReference type="Proteomes" id="UP000291072">
    <property type="component" value="Unassembled WGS sequence"/>
</dbReference>
<dbReference type="GO" id="GO:0003735">
    <property type="term" value="F:structural constituent of ribosome"/>
    <property type="evidence" value="ECO:0007669"/>
    <property type="project" value="TreeGrafter"/>
</dbReference>
<dbReference type="InterPro" id="IPR041692">
    <property type="entry name" value="HHH_9"/>
</dbReference>
<dbReference type="SMART" id="SM00316">
    <property type="entry name" value="S1"/>
    <property type="match status" value="1"/>
</dbReference>
<dbReference type="InterPro" id="IPR003029">
    <property type="entry name" value="S1_domain"/>
</dbReference>
<comment type="caution">
    <text evidence="2">The sequence shown here is derived from an EMBL/GenBank/DDBJ whole genome shotgun (WGS) entry which is preliminary data.</text>
</comment>
<dbReference type="Pfam" id="PF16921">
    <property type="entry name" value="Tex_YqgF"/>
    <property type="match status" value="1"/>
</dbReference>
<protein>
    <submittedName>
        <fullName evidence="2">RNA-binding transcriptional accessory protein</fullName>
    </submittedName>
</protein>
<dbReference type="SUPFAM" id="SSF53098">
    <property type="entry name" value="Ribonuclease H-like"/>
    <property type="match status" value="1"/>
</dbReference>
<dbReference type="Pfam" id="PF09371">
    <property type="entry name" value="Tex_N"/>
    <property type="match status" value="1"/>
</dbReference>
<dbReference type="FunFam" id="2.40.50.140:FF:000051">
    <property type="entry name" value="RNA-binding transcriptional accessory protein"/>
    <property type="match status" value="1"/>
</dbReference>
<dbReference type="EMBL" id="PSZP01000010">
    <property type="protein sequence ID" value="TCG11257.1"/>
    <property type="molecule type" value="Genomic_DNA"/>
</dbReference>
<dbReference type="Pfam" id="PF12836">
    <property type="entry name" value="HHH_3"/>
    <property type="match status" value="1"/>
</dbReference>
<keyword evidence="3" id="KW-1185">Reference proteome</keyword>
<dbReference type="SUPFAM" id="SSF47781">
    <property type="entry name" value="RuvA domain 2-like"/>
    <property type="match status" value="2"/>
</dbReference>
<evidence type="ECO:0000259" key="1">
    <source>
        <dbReference type="PROSITE" id="PS50126"/>
    </source>
</evidence>
<dbReference type="AlphaFoldDB" id="A0A4R0XTZ4"/>